<accession>A0AAJ6CKT9</accession>
<gene>
    <name evidence="4" type="ORF">MYAM1_003843</name>
</gene>
<evidence type="ECO:0000256" key="1">
    <source>
        <dbReference type="ARBA" id="ARBA00008361"/>
    </source>
</evidence>
<organism evidence="4 5">
    <name type="scientific">Malassezia yamatoensis</name>
    <dbReference type="NCBI Taxonomy" id="253288"/>
    <lineage>
        <taxon>Eukaryota</taxon>
        <taxon>Fungi</taxon>
        <taxon>Dikarya</taxon>
        <taxon>Basidiomycota</taxon>
        <taxon>Ustilaginomycotina</taxon>
        <taxon>Malasseziomycetes</taxon>
        <taxon>Malasseziales</taxon>
        <taxon>Malasseziaceae</taxon>
        <taxon>Malassezia</taxon>
    </lineage>
</organism>
<dbReference type="SUPFAM" id="SSF53335">
    <property type="entry name" value="S-adenosyl-L-methionine-dependent methyltransferases"/>
    <property type="match status" value="1"/>
</dbReference>
<protein>
    <submittedName>
        <fullName evidence="4">Uncharacterized protein</fullName>
    </submittedName>
</protein>
<dbReference type="Proteomes" id="UP001219567">
    <property type="component" value="Chromosome 7"/>
</dbReference>
<dbReference type="PANTHER" id="PTHR12176">
    <property type="entry name" value="SAM-DEPENDENT METHYLTRANSFERASE SUPERFAMILY PROTEIN"/>
    <property type="match status" value="1"/>
</dbReference>
<evidence type="ECO:0000313" key="4">
    <source>
        <dbReference type="EMBL" id="WFD01082.1"/>
    </source>
</evidence>
<keyword evidence="2" id="KW-0489">Methyltransferase</keyword>
<sequence length="163" mass="19332">MEPKNADFQTMEYWDRRYMEEPLESDFDWFHLDYSSVLIEKMRTRAPQMEWKLMDIRYLREHAGQLGGLESWDVIIDKGTMDALMAENASVWNPSDQVLDNVAREVDGVLALLKPSTGIFLYFTFGQPHFRLPHMQRPKWTLTKRELGDMFHYYLYIGQKAAD</sequence>
<evidence type="ECO:0000313" key="5">
    <source>
        <dbReference type="Proteomes" id="UP001219567"/>
    </source>
</evidence>
<dbReference type="Gene3D" id="3.40.50.150">
    <property type="entry name" value="Vaccinia Virus protein VP39"/>
    <property type="match status" value="1"/>
</dbReference>
<dbReference type="InterPro" id="IPR029063">
    <property type="entry name" value="SAM-dependent_MTases_sf"/>
</dbReference>
<dbReference type="EMBL" id="CP119949">
    <property type="protein sequence ID" value="WFD01082.1"/>
    <property type="molecule type" value="Genomic_DNA"/>
</dbReference>
<comment type="similarity">
    <text evidence="1">Belongs to the methyltransferase superfamily.</text>
</comment>
<dbReference type="GO" id="GO:0032259">
    <property type="term" value="P:methylation"/>
    <property type="evidence" value="ECO:0007669"/>
    <property type="project" value="UniProtKB-KW"/>
</dbReference>
<proteinExistence type="inferred from homology"/>
<name>A0AAJ6CKT9_9BASI</name>
<keyword evidence="5" id="KW-1185">Reference proteome</keyword>
<keyword evidence="3" id="KW-0808">Transferase</keyword>
<dbReference type="InterPro" id="IPR051419">
    <property type="entry name" value="Lys/N-term_MeTrsfase_sf"/>
</dbReference>
<reference evidence="4 5" key="1">
    <citation type="submission" date="2023-03" db="EMBL/GenBank/DDBJ databases">
        <title>Mating type loci evolution in Malassezia.</title>
        <authorList>
            <person name="Coelho M.A."/>
        </authorList>
    </citation>
    <scope>NUCLEOTIDE SEQUENCE [LARGE SCALE GENOMIC DNA]</scope>
    <source>
        <strain evidence="4 5">CBS 9725</strain>
    </source>
</reference>
<dbReference type="AlphaFoldDB" id="A0AAJ6CKT9"/>
<dbReference type="PANTHER" id="PTHR12176:SF80">
    <property type="entry name" value="EEF1A LYSINE METHYLTRANSFERASE 4"/>
    <property type="match status" value="1"/>
</dbReference>
<evidence type="ECO:0000256" key="2">
    <source>
        <dbReference type="ARBA" id="ARBA00022603"/>
    </source>
</evidence>
<evidence type="ECO:0000256" key="3">
    <source>
        <dbReference type="ARBA" id="ARBA00022679"/>
    </source>
</evidence>
<dbReference type="GO" id="GO:0008168">
    <property type="term" value="F:methyltransferase activity"/>
    <property type="evidence" value="ECO:0007669"/>
    <property type="project" value="UniProtKB-KW"/>
</dbReference>